<name>A0A2B7XLP7_9EURO</name>
<keyword evidence="4 9" id="KW-0378">Hydrolase</keyword>
<feature type="signal peptide" evidence="10">
    <location>
        <begin position="1"/>
        <end position="17"/>
    </location>
</feature>
<gene>
    <name evidence="11" type="ORF">AJ79_05586</name>
</gene>
<dbReference type="PRINTS" id="PR00734">
    <property type="entry name" value="GLHYDRLASE7"/>
</dbReference>
<keyword evidence="3 10" id="KW-0732">Signal</keyword>
<evidence type="ECO:0000313" key="11">
    <source>
        <dbReference type="EMBL" id="PGH09860.1"/>
    </source>
</evidence>
<dbReference type="OrthoDB" id="412382at2759"/>
<dbReference type="InterPro" id="IPR001722">
    <property type="entry name" value="Glyco_hydro_7"/>
</dbReference>
<dbReference type="InterPro" id="IPR013320">
    <property type="entry name" value="ConA-like_dom_sf"/>
</dbReference>
<evidence type="ECO:0000256" key="5">
    <source>
        <dbReference type="ARBA" id="ARBA00023001"/>
    </source>
</evidence>
<evidence type="ECO:0000256" key="2">
    <source>
        <dbReference type="ARBA" id="ARBA00006044"/>
    </source>
</evidence>
<comment type="catalytic activity">
    <reaction evidence="1">
        <text>Hydrolysis of (1-&gt;4)-beta-D-glucosidic linkages in cellulose and cellotetraose, releasing cellobiose from the non-reducing ends of the chains.</text>
        <dbReference type="EC" id="3.2.1.91"/>
    </reaction>
</comment>
<comment type="similarity">
    <text evidence="2 9">Belongs to the glycosyl hydrolase 7 (cellulase C) family.</text>
</comment>
<keyword evidence="7 9" id="KW-0326">Glycosidase</keyword>
<evidence type="ECO:0000256" key="7">
    <source>
        <dbReference type="ARBA" id="ARBA00023295"/>
    </source>
</evidence>
<dbReference type="GO" id="GO:0030245">
    <property type="term" value="P:cellulose catabolic process"/>
    <property type="evidence" value="ECO:0007669"/>
    <property type="project" value="UniProtKB-KW"/>
</dbReference>
<keyword evidence="12" id="KW-1185">Reference proteome</keyword>
<dbReference type="GO" id="GO:0016162">
    <property type="term" value="F:cellulose 1,4-beta-cellobiosidase activity"/>
    <property type="evidence" value="ECO:0007669"/>
    <property type="project" value="UniProtKB-EC"/>
</dbReference>
<dbReference type="Gene3D" id="2.70.100.10">
    <property type="entry name" value="Glycoside hydrolase, family 7, domain"/>
    <property type="match status" value="1"/>
</dbReference>
<dbReference type="FunFam" id="2.70.100.10:FF:000001">
    <property type="entry name" value="Glucanase"/>
    <property type="match status" value="1"/>
</dbReference>
<accession>A0A2B7XLP7</accession>
<keyword evidence="6" id="KW-0119">Carbohydrate metabolism</keyword>
<dbReference type="PANTHER" id="PTHR33753:SF2">
    <property type="entry name" value="GLYCOSIDE HYDROLASE FAMILY 7 PROTEIN"/>
    <property type="match status" value="1"/>
</dbReference>
<evidence type="ECO:0000313" key="12">
    <source>
        <dbReference type="Proteomes" id="UP000223968"/>
    </source>
</evidence>
<dbReference type="Proteomes" id="UP000223968">
    <property type="component" value="Unassembled WGS sequence"/>
</dbReference>
<dbReference type="STRING" id="1447875.A0A2B7XLP7"/>
<dbReference type="SUPFAM" id="SSF49899">
    <property type="entry name" value="Concanavalin A-like lectins/glucanases"/>
    <property type="match status" value="1"/>
</dbReference>
<sequence>MHHNIALIPFFLAVANGQLVGTEQAETHPTMTWSECTGPDSCTTVNGEVVIDSNWRWVHVDGGYTNCYTDNTWNETVCTDNAACAQNCALEGADYEATYGASTNGDSLTLTFVTEGEYAANVGSRLYLMENEDTYQMFNLLNREFTFDVDLSKLPCGLNGALYFVQMEADGGLAANDGNKAGAKYGTGYCDAQCPRDLKFINGEANVDGWVPSDNDANAGVGGRGACCAEMDVWEANSQATAYTPHSCDSLGLVVCEGESCGGTYSEERYAGVCDPDGCDFNSWRQGDQTFYGPGLTVDTNSPFTVVTQFLTDTGTDDGTLSEIRRFYVQNGVTIPNSESLIEGVPGNSVHKDFCDAQKDVFGDVYTWEQHGGFASMSAAMAEGMVLVMSIWDDHYANMLWLDSDYPVDSDPSLPGISRGPCETTSGVPADVEAESPGATVTFSNIKFGPIDSTFSPPA</sequence>
<evidence type="ECO:0000256" key="10">
    <source>
        <dbReference type="SAM" id="SignalP"/>
    </source>
</evidence>
<dbReference type="CDD" id="cd07999">
    <property type="entry name" value="GH7_CBH_EG"/>
    <property type="match status" value="1"/>
</dbReference>
<reference evidence="11 12" key="1">
    <citation type="submission" date="2017-10" db="EMBL/GenBank/DDBJ databases">
        <title>Comparative genomics in systemic dimorphic fungi from Ajellomycetaceae.</title>
        <authorList>
            <person name="Munoz J.F."/>
            <person name="Mcewen J.G."/>
            <person name="Clay O.K."/>
            <person name="Cuomo C.A."/>
        </authorList>
    </citation>
    <scope>NUCLEOTIDE SEQUENCE [LARGE SCALE GENOMIC DNA]</scope>
    <source>
        <strain evidence="11 12">UAMH5409</strain>
    </source>
</reference>
<feature type="chain" id="PRO_5013106698" description="Glucanase" evidence="10">
    <location>
        <begin position="18"/>
        <end position="459"/>
    </location>
</feature>
<dbReference type="PANTHER" id="PTHR33753">
    <property type="entry name" value="1,4-BETA-D-GLUCAN CELLOBIOHYDROLASE B"/>
    <property type="match status" value="1"/>
</dbReference>
<evidence type="ECO:0000256" key="1">
    <source>
        <dbReference type="ARBA" id="ARBA00001641"/>
    </source>
</evidence>
<evidence type="ECO:0000256" key="4">
    <source>
        <dbReference type="ARBA" id="ARBA00022801"/>
    </source>
</evidence>
<keyword evidence="8 9" id="KW-0624">Polysaccharide degradation</keyword>
<dbReference type="Pfam" id="PF00840">
    <property type="entry name" value="Glyco_hydro_7"/>
    <property type="match status" value="1"/>
</dbReference>
<dbReference type="EMBL" id="PDNB01000090">
    <property type="protein sequence ID" value="PGH09860.1"/>
    <property type="molecule type" value="Genomic_DNA"/>
</dbReference>
<protein>
    <recommendedName>
        <fullName evidence="9">Glucanase</fullName>
        <ecNumber evidence="9">3.2.1.-</ecNumber>
    </recommendedName>
</protein>
<evidence type="ECO:0000256" key="9">
    <source>
        <dbReference type="RuleBase" id="RU361164"/>
    </source>
</evidence>
<organism evidence="11 12">
    <name type="scientific">Helicocarpus griseus UAMH5409</name>
    <dbReference type="NCBI Taxonomy" id="1447875"/>
    <lineage>
        <taxon>Eukaryota</taxon>
        <taxon>Fungi</taxon>
        <taxon>Dikarya</taxon>
        <taxon>Ascomycota</taxon>
        <taxon>Pezizomycotina</taxon>
        <taxon>Eurotiomycetes</taxon>
        <taxon>Eurotiomycetidae</taxon>
        <taxon>Onygenales</taxon>
        <taxon>Ajellomycetaceae</taxon>
        <taxon>Helicocarpus</taxon>
    </lineage>
</organism>
<dbReference type="EC" id="3.2.1.-" evidence="9"/>
<evidence type="ECO:0000256" key="8">
    <source>
        <dbReference type="ARBA" id="ARBA00023326"/>
    </source>
</evidence>
<evidence type="ECO:0000256" key="3">
    <source>
        <dbReference type="ARBA" id="ARBA00022729"/>
    </source>
</evidence>
<evidence type="ECO:0000256" key="6">
    <source>
        <dbReference type="ARBA" id="ARBA00023277"/>
    </source>
</evidence>
<comment type="caution">
    <text evidence="11">The sequence shown here is derived from an EMBL/GenBank/DDBJ whole genome shotgun (WGS) entry which is preliminary data.</text>
</comment>
<keyword evidence="5 9" id="KW-0136">Cellulose degradation</keyword>
<proteinExistence type="inferred from homology"/>
<dbReference type="InterPro" id="IPR037019">
    <property type="entry name" value="Glyco_hydro_7_sf"/>
</dbReference>
<dbReference type="AlphaFoldDB" id="A0A2B7XLP7"/>